<dbReference type="EMBL" id="JACHNB010000001">
    <property type="protein sequence ID" value="MBB4743534.1"/>
    <property type="molecule type" value="Genomic_DNA"/>
</dbReference>
<dbReference type="Gene3D" id="1.10.10.10">
    <property type="entry name" value="Winged helix-like DNA-binding domain superfamily/Winged helix DNA-binding domain"/>
    <property type="match status" value="1"/>
</dbReference>
<dbReference type="PROSITE" id="PS51000">
    <property type="entry name" value="HTH_DEOR_2"/>
    <property type="match status" value="1"/>
</dbReference>
<sequence length="346" mass="37648">MRASRLLSLLLLLQNRGRMSATQLAAELDVTARTIYRDVEALVAAGVPVYAEHGPTGGYQLMDGYRTRLTGLTAEEAESLFLTGMPQPAAELGLGAQVAAAELKLMAALPTPYRDASIRIRQRFHLDAPGWYREPGRVPHLLAVAEALWQDQAIEVRYRRWSPEPGEVTRRLQPLGLVLKAGVWYLIAVGDERPRTYRVSAITGLRLLPDRFTRPDGFDLAEFWQHHVARFEQSDTDQVAVVTLSPRGVADLPDLLGPRAARTARGTLADPGPDGWRQATIPLESVPHAAASLLRLGADVRVLEPPALVAHMAATIRAMARLYPRSGSAADPDVAGGPDHQVVPAG</sequence>
<keyword evidence="2" id="KW-0804">Transcription</keyword>
<dbReference type="RefSeq" id="WP_185043802.1">
    <property type="nucleotide sequence ID" value="NZ_BAABFG010000005.1"/>
</dbReference>
<evidence type="ECO:0000256" key="1">
    <source>
        <dbReference type="ARBA" id="ARBA00023015"/>
    </source>
</evidence>
<proteinExistence type="predicted"/>
<name>A0A7W7H487_9ACTN</name>
<dbReference type="PROSITE" id="PS52050">
    <property type="entry name" value="WYL"/>
    <property type="match status" value="1"/>
</dbReference>
<keyword evidence="1" id="KW-0805">Transcription regulation</keyword>
<dbReference type="InterPro" id="IPR001034">
    <property type="entry name" value="DeoR_HTH"/>
</dbReference>
<dbReference type="GO" id="GO:0003700">
    <property type="term" value="F:DNA-binding transcription factor activity"/>
    <property type="evidence" value="ECO:0007669"/>
    <property type="project" value="InterPro"/>
</dbReference>
<keyword evidence="6" id="KW-1185">Reference proteome</keyword>
<dbReference type="InterPro" id="IPR036388">
    <property type="entry name" value="WH-like_DNA-bd_sf"/>
</dbReference>
<feature type="region of interest" description="Disordered" evidence="3">
    <location>
        <begin position="327"/>
        <end position="346"/>
    </location>
</feature>
<protein>
    <submittedName>
        <fullName evidence="5">Putative DNA-binding transcriptional regulator YafY</fullName>
    </submittedName>
</protein>
<dbReference type="InterPro" id="IPR057727">
    <property type="entry name" value="WCX_dom"/>
</dbReference>
<evidence type="ECO:0000313" key="5">
    <source>
        <dbReference type="EMBL" id="MBB4743534.1"/>
    </source>
</evidence>
<evidence type="ECO:0000313" key="6">
    <source>
        <dbReference type="Proteomes" id="UP000546162"/>
    </source>
</evidence>
<dbReference type="PANTHER" id="PTHR34580">
    <property type="match status" value="1"/>
</dbReference>
<reference evidence="5 6" key="1">
    <citation type="submission" date="2020-08" db="EMBL/GenBank/DDBJ databases">
        <title>Sequencing the genomes of 1000 actinobacteria strains.</title>
        <authorList>
            <person name="Klenk H.-P."/>
        </authorList>
    </citation>
    <scope>NUCLEOTIDE SEQUENCE [LARGE SCALE GENOMIC DNA]</scope>
    <source>
        <strain evidence="5 6">DSM 45809</strain>
    </source>
</reference>
<dbReference type="Proteomes" id="UP000546162">
    <property type="component" value="Unassembled WGS sequence"/>
</dbReference>
<dbReference type="Pfam" id="PF25583">
    <property type="entry name" value="WCX"/>
    <property type="match status" value="1"/>
</dbReference>
<dbReference type="AlphaFoldDB" id="A0A7W7H487"/>
<evidence type="ECO:0000256" key="2">
    <source>
        <dbReference type="ARBA" id="ARBA00023163"/>
    </source>
</evidence>
<dbReference type="InterPro" id="IPR028349">
    <property type="entry name" value="PafC-like"/>
</dbReference>
<dbReference type="PIRSF" id="PIRSF016838">
    <property type="entry name" value="PafC"/>
    <property type="match status" value="1"/>
</dbReference>
<dbReference type="GO" id="GO:0003677">
    <property type="term" value="F:DNA binding"/>
    <property type="evidence" value="ECO:0007669"/>
    <property type="project" value="UniProtKB-KW"/>
</dbReference>
<dbReference type="InterPro" id="IPR051534">
    <property type="entry name" value="CBASS_pafABC_assoc_protein"/>
</dbReference>
<dbReference type="Pfam" id="PF13280">
    <property type="entry name" value="WYL"/>
    <property type="match status" value="1"/>
</dbReference>
<dbReference type="Pfam" id="PF08279">
    <property type="entry name" value="HTH_11"/>
    <property type="match status" value="1"/>
</dbReference>
<evidence type="ECO:0000256" key="3">
    <source>
        <dbReference type="SAM" id="MobiDB-lite"/>
    </source>
</evidence>
<dbReference type="InterPro" id="IPR026881">
    <property type="entry name" value="WYL_dom"/>
</dbReference>
<dbReference type="SUPFAM" id="SSF46785">
    <property type="entry name" value="Winged helix' DNA-binding domain"/>
    <property type="match status" value="1"/>
</dbReference>
<comment type="caution">
    <text evidence="5">The sequence shown here is derived from an EMBL/GenBank/DDBJ whole genome shotgun (WGS) entry which is preliminary data.</text>
</comment>
<gene>
    <name evidence="5" type="ORF">BJY16_006993</name>
</gene>
<dbReference type="PANTHER" id="PTHR34580:SF1">
    <property type="entry name" value="PROTEIN PAFC"/>
    <property type="match status" value="1"/>
</dbReference>
<organism evidence="5 6">
    <name type="scientific">Actinoplanes octamycinicus</name>
    <dbReference type="NCBI Taxonomy" id="135948"/>
    <lineage>
        <taxon>Bacteria</taxon>
        <taxon>Bacillati</taxon>
        <taxon>Actinomycetota</taxon>
        <taxon>Actinomycetes</taxon>
        <taxon>Micromonosporales</taxon>
        <taxon>Micromonosporaceae</taxon>
        <taxon>Actinoplanes</taxon>
    </lineage>
</organism>
<dbReference type="InterPro" id="IPR036390">
    <property type="entry name" value="WH_DNA-bd_sf"/>
</dbReference>
<feature type="domain" description="HTH deoR-type" evidence="4">
    <location>
        <begin position="2"/>
        <end position="57"/>
    </location>
</feature>
<accession>A0A7W7H487</accession>
<evidence type="ECO:0000259" key="4">
    <source>
        <dbReference type="PROSITE" id="PS51000"/>
    </source>
</evidence>
<keyword evidence="5" id="KW-0238">DNA-binding</keyword>
<dbReference type="InterPro" id="IPR013196">
    <property type="entry name" value="HTH_11"/>
</dbReference>